<dbReference type="GO" id="GO:0006108">
    <property type="term" value="P:malate metabolic process"/>
    <property type="evidence" value="ECO:0007669"/>
    <property type="project" value="TreeGrafter"/>
</dbReference>
<dbReference type="EMBL" id="SCEB01215296">
    <property type="protein sequence ID" value="RXM30275.1"/>
    <property type="molecule type" value="Genomic_DNA"/>
</dbReference>
<dbReference type="InterPro" id="IPR046346">
    <property type="entry name" value="Aminoacid_DH-like_N_sf"/>
</dbReference>
<evidence type="ECO:0000259" key="3">
    <source>
        <dbReference type="Pfam" id="PF00390"/>
    </source>
</evidence>
<keyword evidence="2" id="KW-0560">Oxidoreductase</keyword>
<accession>A0A444U536</accession>
<protein>
    <submittedName>
        <fullName evidence="4">NADP-dependent malic enzyme, mitochondrial</fullName>
    </submittedName>
</protein>
<comment type="cofactor">
    <cofactor evidence="1">
        <name>Mg(2+)</name>
        <dbReference type="ChEBI" id="CHEBI:18420"/>
    </cofactor>
</comment>
<dbReference type="PANTHER" id="PTHR23406">
    <property type="entry name" value="MALIC ENZYME-RELATED"/>
    <property type="match status" value="1"/>
</dbReference>
<evidence type="ECO:0000256" key="1">
    <source>
        <dbReference type="ARBA" id="ARBA00001946"/>
    </source>
</evidence>
<dbReference type="InterPro" id="IPR012301">
    <property type="entry name" value="Malic_N_dom"/>
</dbReference>
<dbReference type="InterPro" id="IPR037062">
    <property type="entry name" value="Malic_N_dom_sf"/>
</dbReference>
<dbReference type="GO" id="GO:0005739">
    <property type="term" value="C:mitochondrion"/>
    <property type="evidence" value="ECO:0007669"/>
    <property type="project" value="TreeGrafter"/>
</dbReference>
<dbReference type="Proteomes" id="UP000289886">
    <property type="component" value="Unassembled WGS sequence"/>
</dbReference>
<dbReference type="PANTHER" id="PTHR23406:SF17">
    <property type="entry name" value="NADP-DEPENDENT MALIC ENZYME"/>
    <property type="match status" value="1"/>
</dbReference>
<dbReference type="Pfam" id="PF00390">
    <property type="entry name" value="malic"/>
    <property type="match status" value="1"/>
</dbReference>
<evidence type="ECO:0000313" key="4">
    <source>
        <dbReference type="EMBL" id="RXM30275.1"/>
    </source>
</evidence>
<dbReference type="GO" id="GO:0004473">
    <property type="term" value="F:malate dehydrogenase (decarboxylating) (NADP+) activity"/>
    <property type="evidence" value="ECO:0007669"/>
    <property type="project" value="TreeGrafter"/>
</dbReference>
<dbReference type="SUPFAM" id="SSF53223">
    <property type="entry name" value="Aminoacid dehydrogenase-like, N-terminal domain"/>
    <property type="match status" value="1"/>
</dbReference>
<dbReference type="AlphaFoldDB" id="A0A444U536"/>
<organism evidence="4 5">
    <name type="scientific">Acipenser ruthenus</name>
    <name type="common">Sterlet sturgeon</name>
    <dbReference type="NCBI Taxonomy" id="7906"/>
    <lineage>
        <taxon>Eukaryota</taxon>
        <taxon>Metazoa</taxon>
        <taxon>Chordata</taxon>
        <taxon>Craniata</taxon>
        <taxon>Vertebrata</taxon>
        <taxon>Euteleostomi</taxon>
        <taxon>Actinopterygii</taxon>
        <taxon>Chondrostei</taxon>
        <taxon>Acipenseriformes</taxon>
        <taxon>Acipenseridae</taxon>
        <taxon>Acipenser</taxon>
    </lineage>
</organism>
<sequence>MAFSLEERLQLGIHDLLPPCFLSQDFQVLRVLRNYNMKKDDLDRWDRSEKLFCRVLTSDTHRFMPIVYTPTMGLACQQYDLAFRRQR</sequence>
<reference evidence="4 5" key="1">
    <citation type="submission" date="2019-01" db="EMBL/GenBank/DDBJ databases">
        <title>Draft Genome and Complete Hox-Cluster Characterization of the Sterlet Sturgeon (Acipenser ruthenus).</title>
        <authorList>
            <person name="Wei Q."/>
        </authorList>
    </citation>
    <scope>NUCLEOTIDE SEQUENCE [LARGE SCALE GENOMIC DNA]</scope>
    <source>
        <strain evidence="4">WHYD16114868_AA</strain>
        <tissue evidence="4">Blood</tissue>
    </source>
</reference>
<comment type="caution">
    <text evidence="4">The sequence shown here is derived from an EMBL/GenBank/DDBJ whole genome shotgun (WGS) entry which is preliminary data.</text>
</comment>
<gene>
    <name evidence="4" type="ORF">EOD39_0392</name>
</gene>
<feature type="domain" description="Malic enzyme N-terminal" evidence="3">
    <location>
        <begin position="46"/>
        <end position="87"/>
    </location>
</feature>
<evidence type="ECO:0000313" key="5">
    <source>
        <dbReference type="Proteomes" id="UP000289886"/>
    </source>
</evidence>
<evidence type="ECO:0000256" key="2">
    <source>
        <dbReference type="ARBA" id="ARBA00023002"/>
    </source>
</evidence>
<dbReference type="Gene3D" id="3.40.50.10380">
    <property type="entry name" value="Malic enzyme, N-terminal domain"/>
    <property type="match status" value="1"/>
</dbReference>
<keyword evidence="5" id="KW-1185">Reference proteome</keyword>
<proteinExistence type="predicted"/>
<name>A0A444U536_ACIRT</name>